<evidence type="ECO:0000313" key="2">
    <source>
        <dbReference type="Proteomes" id="UP000632774"/>
    </source>
</evidence>
<protein>
    <submittedName>
        <fullName evidence="1">Plasmid mobilization relaxosome protein MobC</fullName>
    </submittedName>
</protein>
<reference evidence="1 2" key="1">
    <citation type="submission" date="2020-10" db="EMBL/GenBank/DDBJ databases">
        <title>Mucilaginibacter mali sp. nov., isolated from rhizosphere soil of apple orchard.</title>
        <authorList>
            <person name="Lee J.-S."/>
            <person name="Kim H.S."/>
            <person name="Kim J.-S."/>
        </authorList>
    </citation>
    <scope>NUCLEOTIDE SEQUENCE [LARGE SCALE GENOMIC DNA]</scope>
    <source>
        <strain evidence="1 2">KCTC 23157</strain>
    </source>
</reference>
<evidence type="ECO:0000313" key="1">
    <source>
        <dbReference type="EMBL" id="MBE9668097.1"/>
    </source>
</evidence>
<dbReference type="Pfam" id="PF19514">
    <property type="entry name" value="MobC_2"/>
    <property type="match status" value="1"/>
</dbReference>
<name>A0ABR9XL14_9SPHI</name>
<comment type="caution">
    <text evidence="1">The sequence shown here is derived from an EMBL/GenBank/DDBJ whole genome shotgun (WGS) entry which is preliminary data.</text>
</comment>
<organism evidence="1 2">
    <name type="scientific">Mucilaginibacter boryungensis</name>
    <dbReference type="NCBI Taxonomy" id="768480"/>
    <lineage>
        <taxon>Bacteria</taxon>
        <taxon>Pseudomonadati</taxon>
        <taxon>Bacteroidota</taxon>
        <taxon>Sphingobacteriia</taxon>
        <taxon>Sphingobacteriales</taxon>
        <taxon>Sphingobacteriaceae</taxon>
        <taxon>Mucilaginibacter</taxon>
    </lineage>
</organism>
<accession>A0ABR9XL14</accession>
<dbReference type="InterPro" id="IPR045788">
    <property type="entry name" value="MobC_2"/>
</dbReference>
<dbReference type="Proteomes" id="UP000632774">
    <property type="component" value="Unassembled WGS sequence"/>
</dbReference>
<gene>
    <name evidence="1" type="ORF">IRJ18_17130</name>
</gene>
<proteinExistence type="predicted"/>
<dbReference type="RefSeq" id="WP_194107524.1">
    <property type="nucleotide sequence ID" value="NZ_JADFFM010000002.1"/>
</dbReference>
<dbReference type="EMBL" id="JADFFM010000002">
    <property type="protein sequence ID" value="MBE9668097.1"/>
    <property type="molecule type" value="Genomic_DNA"/>
</dbReference>
<sequence>MMEQVNNKTKWLHLRLSPTEQAHINKAFKKTTCRKLSDYARSILMGKPVVSTYRDSSLDDFMTELMKLKNDLNACGNNFNQAVRKLNSLDKIEDKKRWFSYYDSSRQILQDCIQQVDNYLSKMADQWLQ</sequence>
<keyword evidence="2" id="KW-1185">Reference proteome</keyword>